<reference evidence="8" key="2">
    <citation type="submission" date="2015-01" db="EMBL/GenBank/DDBJ databases">
        <title>Evolutionary Origins and Diversification of the Mycorrhizal Mutualists.</title>
        <authorList>
            <consortium name="DOE Joint Genome Institute"/>
            <consortium name="Mycorrhizal Genomics Consortium"/>
            <person name="Kohler A."/>
            <person name="Kuo A."/>
            <person name="Nagy L.G."/>
            <person name="Floudas D."/>
            <person name="Copeland A."/>
            <person name="Barry K.W."/>
            <person name="Cichocki N."/>
            <person name="Veneault-Fourrey C."/>
            <person name="LaButti K."/>
            <person name="Lindquist E.A."/>
            <person name="Lipzen A."/>
            <person name="Lundell T."/>
            <person name="Morin E."/>
            <person name="Murat C."/>
            <person name="Riley R."/>
            <person name="Ohm R."/>
            <person name="Sun H."/>
            <person name="Tunlid A."/>
            <person name="Henrissat B."/>
            <person name="Grigoriev I.V."/>
            <person name="Hibbett D.S."/>
            <person name="Martin F."/>
        </authorList>
    </citation>
    <scope>NUCLEOTIDE SEQUENCE [LARGE SCALE GENOMIC DNA]</scope>
    <source>
        <strain evidence="8">MUT 4182</strain>
    </source>
</reference>
<dbReference type="PRINTS" id="PR00700">
    <property type="entry name" value="PRTYPHPHTASE"/>
</dbReference>
<dbReference type="PROSITE" id="PS50206">
    <property type="entry name" value="RHODANESE_3"/>
    <property type="match status" value="1"/>
</dbReference>
<evidence type="ECO:0000259" key="5">
    <source>
        <dbReference type="PROSITE" id="PS50056"/>
    </source>
</evidence>
<dbReference type="EC" id="3.1.3.48" evidence="2"/>
<name>A0A0C3QIF8_9AGAM</name>
<dbReference type="InterPro" id="IPR036873">
    <property type="entry name" value="Rhodanese-like_dom_sf"/>
</dbReference>
<dbReference type="PANTHER" id="PTHR19134:SF561">
    <property type="entry name" value="PROTEIN TYROSINE PHOSPHATASE 36E, ISOFORM A"/>
    <property type="match status" value="1"/>
</dbReference>
<dbReference type="Pfam" id="PF00581">
    <property type="entry name" value="Rhodanese"/>
    <property type="match status" value="1"/>
</dbReference>
<feature type="region of interest" description="Disordered" evidence="3">
    <location>
        <begin position="878"/>
        <end position="936"/>
    </location>
</feature>
<feature type="compositionally biased region" description="Pro residues" evidence="3">
    <location>
        <begin position="1095"/>
        <end position="1107"/>
    </location>
</feature>
<dbReference type="AlphaFoldDB" id="A0A0C3QIF8"/>
<feature type="region of interest" description="Disordered" evidence="3">
    <location>
        <begin position="795"/>
        <end position="837"/>
    </location>
</feature>
<keyword evidence="8" id="KW-1185">Reference proteome</keyword>
<sequence>MDFFNQNALHAVAETTQEATEFARALQQRETFILPTASPRMLQALAQSPQPAPTHRPELARPLPSRPPPPVSSPFKPFQPEDLVGLVPNTSTLILDIRPHGQWRKARVCRAINLAVPSTLLRRPAFSLEKINTMLPNSRDREEFQKWPSASTILVYDADSSNISEASNVSALLAKIKAAGYSGELGYLYGGINSALLSSLPGVIDDSSPPDDVIAESTNSGNQFIVVRQLSMSAFQQGTTTNANQRPEPGNVAAGAPGPSTTRASVANPFYDNIRQHLELSGGITERIPLYVPKKVLKRRKELPFEWLRDIALWAGAVSMMNPAEAVPDSSARSTTGTESTYSGGSSAKRIAKARSQEGTEALAMQFYRVELGEQRRLQGVMQHHTRESGQVAKPKPISNTSDKPDYPSSIQAASMAALKSQDTRSSRGSNLKSPDEQYFPFSITAGVEKGHKNRYRNIWPFDHARVRLRSEATDDGSDYVNASYIQPRGTRRQYIATQGPLPSTYTDFWTLVWEQDVHIIVNLTKRVEGHSAKCGLYWKDGDYGPFHLKLVKEEGGTEPERAEENNESPIPPSGFDFAVPSVTAAKKARRAKAQMDRQIGKDYKPFSQENPDGDHHGNNDSSSPAEASSTEEDDDDSIIRRVFHLWHNDAPHHVRTVVQFQYVGWPDLNVPTSPKHLLKLIREVNALQEEFKESGMVGQHIETTGAYPSTSDIRLKAYRQARKDMGSRRIGPNGATRAGSPTVVHCSAGVGRTGSFILIDAILDAVRREAGLYLARPSPPAAPVTQPIDSTLMDQEPLKGRSPPLGADPGLISGQSGPFQSIARHPGGPFDSRSSLHLPEMSALSMQSPFSTSPPKQASLGDSSLITLDSAMQSSAELSSWTAPTSRQPSLPASKAGSPSVLPFSSTQSLGLSRPGLSEVGSMPGPGRDSGATKTSLSHIASAFEYTTPRQIFIPKHSREHHHSSQIAEVAAQEAARRQRHAMAASGPMDVDDNLSSPEEPPSPIGELDEPVRHVLEGIREQRMSMCQSLRQYVFVHQAILEGALQIVDEVKADLEYGRTVEVSAEASGASPFTQAAGKLPPPKIIPSLLSGVPVPPPPPPPPPPLRLGSLSVDTPSRLTAFTTGSVLGNKRLASPTELQRIDAQGASHTIHKRPSLKRINMSSDSNMESAA</sequence>
<dbReference type="Gene3D" id="3.40.250.10">
    <property type="entry name" value="Rhodanese-like domain"/>
    <property type="match status" value="1"/>
</dbReference>
<feature type="region of interest" description="Disordered" evidence="3">
    <location>
        <begin position="415"/>
        <end position="434"/>
    </location>
</feature>
<evidence type="ECO:0000259" key="4">
    <source>
        <dbReference type="PROSITE" id="PS50055"/>
    </source>
</evidence>
<dbReference type="PROSITE" id="PS50056">
    <property type="entry name" value="TYR_PHOSPHATASE_2"/>
    <property type="match status" value="1"/>
</dbReference>
<feature type="compositionally biased region" description="Basic and acidic residues" evidence="3">
    <location>
        <begin position="556"/>
        <end position="565"/>
    </location>
</feature>
<comment type="similarity">
    <text evidence="1">Belongs to the protein-tyrosine phosphatase family. Non-receptor class subfamily.</text>
</comment>
<dbReference type="OrthoDB" id="6058203at2759"/>
<dbReference type="Gene3D" id="3.90.190.10">
    <property type="entry name" value="Protein tyrosine phosphatase superfamily"/>
    <property type="match status" value="2"/>
</dbReference>
<protein>
    <recommendedName>
        <fullName evidence="2">protein-tyrosine-phosphatase</fullName>
        <ecNumber evidence="2">3.1.3.48</ecNumber>
    </recommendedName>
</protein>
<feature type="domain" description="Tyrosine-protein phosphatase" evidence="4">
    <location>
        <begin position="453"/>
        <end position="770"/>
    </location>
</feature>
<organism evidence="7 8">
    <name type="scientific">Tulasnella calospora MUT 4182</name>
    <dbReference type="NCBI Taxonomy" id="1051891"/>
    <lineage>
        <taxon>Eukaryota</taxon>
        <taxon>Fungi</taxon>
        <taxon>Dikarya</taxon>
        <taxon>Basidiomycota</taxon>
        <taxon>Agaricomycotina</taxon>
        <taxon>Agaricomycetes</taxon>
        <taxon>Cantharellales</taxon>
        <taxon>Tulasnellaceae</taxon>
        <taxon>Tulasnella</taxon>
    </lineage>
</organism>
<evidence type="ECO:0000259" key="6">
    <source>
        <dbReference type="PROSITE" id="PS50206"/>
    </source>
</evidence>
<feature type="region of interest" description="Disordered" evidence="3">
    <location>
        <begin position="1091"/>
        <end position="1113"/>
    </location>
</feature>
<dbReference type="EMBL" id="KN823036">
    <property type="protein sequence ID" value="KIO25744.1"/>
    <property type="molecule type" value="Genomic_DNA"/>
</dbReference>
<dbReference type="Proteomes" id="UP000054248">
    <property type="component" value="Unassembled WGS sequence"/>
</dbReference>
<dbReference type="SMART" id="SM00404">
    <property type="entry name" value="PTPc_motif"/>
    <property type="match status" value="1"/>
</dbReference>
<evidence type="ECO:0000256" key="3">
    <source>
        <dbReference type="SAM" id="MobiDB-lite"/>
    </source>
</evidence>
<feature type="region of interest" description="Disordered" evidence="3">
    <location>
        <begin position="238"/>
        <end position="259"/>
    </location>
</feature>
<dbReference type="InterPro" id="IPR000387">
    <property type="entry name" value="Tyr_Pase_dom"/>
</dbReference>
<reference evidence="7 8" key="1">
    <citation type="submission" date="2014-04" db="EMBL/GenBank/DDBJ databases">
        <authorList>
            <consortium name="DOE Joint Genome Institute"/>
            <person name="Kuo A."/>
            <person name="Girlanda M."/>
            <person name="Perotto S."/>
            <person name="Kohler A."/>
            <person name="Nagy L.G."/>
            <person name="Floudas D."/>
            <person name="Copeland A."/>
            <person name="Barry K.W."/>
            <person name="Cichocki N."/>
            <person name="Veneault-Fourrey C."/>
            <person name="LaButti K."/>
            <person name="Lindquist E.A."/>
            <person name="Lipzen A."/>
            <person name="Lundell T."/>
            <person name="Morin E."/>
            <person name="Murat C."/>
            <person name="Sun H."/>
            <person name="Tunlid A."/>
            <person name="Henrissat B."/>
            <person name="Grigoriev I.V."/>
            <person name="Hibbett D.S."/>
            <person name="Martin F."/>
            <person name="Nordberg H.P."/>
            <person name="Cantor M.N."/>
            <person name="Hua S.X."/>
        </authorList>
    </citation>
    <scope>NUCLEOTIDE SEQUENCE [LARGE SCALE GENOMIC DNA]</scope>
    <source>
        <strain evidence="7 8">MUT 4182</strain>
    </source>
</reference>
<dbReference type="Pfam" id="PF00102">
    <property type="entry name" value="Y_phosphatase"/>
    <property type="match status" value="2"/>
</dbReference>
<proteinExistence type="inferred from homology"/>
<dbReference type="InterPro" id="IPR050348">
    <property type="entry name" value="Protein-Tyr_Phosphatase"/>
</dbReference>
<dbReference type="InterPro" id="IPR003595">
    <property type="entry name" value="Tyr_Pase_cat"/>
</dbReference>
<feature type="compositionally biased region" description="Low complexity" evidence="3">
    <location>
        <begin position="966"/>
        <end position="975"/>
    </location>
</feature>
<evidence type="ECO:0000313" key="8">
    <source>
        <dbReference type="Proteomes" id="UP000054248"/>
    </source>
</evidence>
<evidence type="ECO:0000256" key="2">
    <source>
        <dbReference type="ARBA" id="ARBA00013064"/>
    </source>
</evidence>
<feature type="region of interest" description="Disordered" evidence="3">
    <location>
        <begin position="1144"/>
        <end position="1173"/>
    </location>
</feature>
<evidence type="ECO:0000256" key="1">
    <source>
        <dbReference type="ARBA" id="ARBA00009649"/>
    </source>
</evidence>
<dbReference type="GO" id="GO:0004725">
    <property type="term" value="F:protein tyrosine phosphatase activity"/>
    <property type="evidence" value="ECO:0007669"/>
    <property type="project" value="UniProtKB-EC"/>
</dbReference>
<dbReference type="InterPro" id="IPR000242">
    <property type="entry name" value="PTP_cat"/>
</dbReference>
<dbReference type="InterPro" id="IPR029021">
    <property type="entry name" value="Prot-tyrosine_phosphatase-like"/>
</dbReference>
<dbReference type="InterPro" id="IPR001763">
    <property type="entry name" value="Rhodanese-like_dom"/>
</dbReference>
<feature type="compositionally biased region" description="Basic and acidic residues" evidence="3">
    <location>
        <begin position="594"/>
        <end position="605"/>
    </location>
</feature>
<feature type="compositionally biased region" description="Polar residues" evidence="3">
    <location>
        <begin position="878"/>
        <end position="892"/>
    </location>
</feature>
<dbReference type="SUPFAM" id="SSF52821">
    <property type="entry name" value="Rhodanese/Cell cycle control phosphatase"/>
    <property type="match status" value="1"/>
</dbReference>
<feature type="region of interest" description="Disordered" evidence="3">
    <location>
        <begin position="45"/>
        <end position="77"/>
    </location>
</feature>
<dbReference type="SUPFAM" id="SSF52799">
    <property type="entry name" value="(Phosphotyrosine protein) phosphatases II"/>
    <property type="match status" value="2"/>
</dbReference>
<gene>
    <name evidence="7" type="ORF">M407DRAFT_24903</name>
</gene>
<feature type="region of interest" description="Disordered" evidence="3">
    <location>
        <begin position="958"/>
        <end position="1009"/>
    </location>
</feature>
<dbReference type="PANTHER" id="PTHR19134">
    <property type="entry name" value="RECEPTOR-TYPE TYROSINE-PROTEIN PHOSPHATASE"/>
    <property type="match status" value="1"/>
</dbReference>
<dbReference type="STRING" id="1051891.A0A0C3QIF8"/>
<feature type="region of interest" description="Disordered" evidence="3">
    <location>
        <begin position="326"/>
        <end position="354"/>
    </location>
</feature>
<feature type="compositionally biased region" description="Polar residues" evidence="3">
    <location>
        <begin position="1162"/>
        <end position="1173"/>
    </location>
</feature>
<feature type="compositionally biased region" description="Low complexity" evidence="3">
    <location>
        <begin position="334"/>
        <end position="347"/>
    </location>
</feature>
<accession>A0A0C3QIF8</accession>
<feature type="region of interest" description="Disordered" evidence="3">
    <location>
        <begin position="556"/>
        <end position="635"/>
    </location>
</feature>
<feature type="domain" description="Tyrosine specific protein phosphatases" evidence="5">
    <location>
        <begin position="717"/>
        <end position="777"/>
    </location>
</feature>
<dbReference type="SMART" id="SM00194">
    <property type="entry name" value="PTPc"/>
    <property type="match status" value="1"/>
</dbReference>
<dbReference type="PROSITE" id="PS00383">
    <property type="entry name" value="TYR_PHOSPHATASE_1"/>
    <property type="match status" value="1"/>
</dbReference>
<feature type="region of interest" description="Disordered" evidence="3">
    <location>
        <begin position="382"/>
        <end position="409"/>
    </location>
</feature>
<dbReference type="HOGENOM" id="CLU_002713_0_0_1"/>
<dbReference type="PROSITE" id="PS50055">
    <property type="entry name" value="TYR_PHOSPHATASE_PTP"/>
    <property type="match status" value="1"/>
</dbReference>
<feature type="domain" description="Rhodanese" evidence="6">
    <location>
        <begin position="92"/>
        <end position="204"/>
    </location>
</feature>
<evidence type="ECO:0000313" key="7">
    <source>
        <dbReference type="EMBL" id="KIO25744.1"/>
    </source>
</evidence>
<dbReference type="InterPro" id="IPR016130">
    <property type="entry name" value="Tyr_Pase_AS"/>
</dbReference>